<protein>
    <submittedName>
        <fullName evidence="1">Uncharacterized protein</fullName>
    </submittedName>
</protein>
<proteinExistence type="predicted"/>
<name>A0ACC0KV61_CHOFU</name>
<dbReference type="EMBL" id="CM046102">
    <property type="protein sequence ID" value="KAI8440057.1"/>
    <property type="molecule type" value="Genomic_DNA"/>
</dbReference>
<sequence length="66" mass="7634">MQRCPYIHEMKERLLSAPVDGEARMDSPRDPRDVRDPHDPRNPCEPPRERALELVQDSQVGTIVKV</sequence>
<accession>A0ACC0KV61</accession>
<evidence type="ECO:0000313" key="1">
    <source>
        <dbReference type="EMBL" id="KAI8440057.1"/>
    </source>
</evidence>
<evidence type="ECO:0000313" key="2">
    <source>
        <dbReference type="Proteomes" id="UP001064048"/>
    </source>
</evidence>
<reference evidence="1 2" key="1">
    <citation type="journal article" date="2022" name="Genome Biol. Evol.">
        <title>The Spruce Budworm Genome: Reconstructing the Evolutionary History of Antifreeze Proteins.</title>
        <authorList>
            <person name="Beliveau C."/>
            <person name="Gagne P."/>
            <person name="Picq S."/>
            <person name="Vernygora O."/>
            <person name="Keeling C.I."/>
            <person name="Pinkney K."/>
            <person name="Doucet D."/>
            <person name="Wen F."/>
            <person name="Johnston J.S."/>
            <person name="Maaroufi H."/>
            <person name="Boyle B."/>
            <person name="Laroche J."/>
            <person name="Dewar K."/>
            <person name="Juretic N."/>
            <person name="Blackburn G."/>
            <person name="Nisole A."/>
            <person name="Brunet B."/>
            <person name="Brandao M."/>
            <person name="Lumley L."/>
            <person name="Duan J."/>
            <person name="Quan G."/>
            <person name="Lucarotti C.J."/>
            <person name="Roe A.D."/>
            <person name="Sperling F.A.H."/>
            <person name="Levesque R.C."/>
            <person name="Cusson M."/>
        </authorList>
    </citation>
    <scope>NUCLEOTIDE SEQUENCE [LARGE SCALE GENOMIC DNA]</scope>
    <source>
        <strain evidence="1">Glfc:IPQL:Cfum</strain>
    </source>
</reference>
<dbReference type="Proteomes" id="UP001064048">
    <property type="component" value="Chromosome 2"/>
</dbReference>
<comment type="caution">
    <text evidence="1">The sequence shown here is derived from an EMBL/GenBank/DDBJ whole genome shotgun (WGS) entry which is preliminary data.</text>
</comment>
<organism evidence="1 2">
    <name type="scientific">Choristoneura fumiferana</name>
    <name type="common">Spruce budworm moth</name>
    <name type="synonym">Archips fumiferana</name>
    <dbReference type="NCBI Taxonomy" id="7141"/>
    <lineage>
        <taxon>Eukaryota</taxon>
        <taxon>Metazoa</taxon>
        <taxon>Ecdysozoa</taxon>
        <taxon>Arthropoda</taxon>
        <taxon>Hexapoda</taxon>
        <taxon>Insecta</taxon>
        <taxon>Pterygota</taxon>
        <taxon>Neoptera</taxon>
        <taxon>Endopterygota</taxon>
        <taxon>Lepidoptera</taxon>
        <taxon>Glossata</taxon>
        <taxon>Ditrysia</taxon>
        <taxon>Tortricoidea</taxon>
        <taxon>Tortricidae</taxon>
        <taxon>Tortricinae</taxon>
        <taxon>Choristoneura</taxon>
    </lineage>
</organism>
<gene>
    <name evidence="1" type="ORF">MSG28_001483</name>
</gene>
<keyword evidence="2" id="KW-1185">Reference proteome</keyword>